<dbReference type="AlphaFoldDB" id="A0AAV3QEQ4"/>
<feature type="domain" description="Reverse transcriptase Ty1/copia-type" evidence="1">
    <location>
        <begin position="199"/>
        <end position="348"/>
    </location>
</feature>
<evidence type="ECO:0000313" key="2">
    <source>
        <dbReference type="EMBL" id="GAA0161970.1"/>
    </source>
</evidence>
<dbReference type="PANTHER" id="PTHR11439">
    <property type="entry name" value="GAG-POL-RELATED RETROTRANSPOSON"/>
    <property type="match status" value="1"/>
</dbReference>
<dbReference type="CDD" id="cd09272">
    <property type="entry name" value="RNase_HI_RT_Ty1"/>
    <property type="match status" value="1"/>
</dbReference>
<keyword evidence="2" id="KW-0812">Transmembrane</keyword>
<dbReference type="PANTHER" id="PTHR11439:SF486">
    <property type="entry name" value="RLK (RECEPTOR-LIKE KINASE) PROTEIN, PUTATIVE-RELATED"/>
    <property type="match status" value="1"/>
</dbReference>
<comment type="caution">
    <text evidence="2">The sequence shown here is derived from an EMBL/GenBank/DDBJ whole genome shotgun (WGS) entry which is preliminary data.</text>
</comment>
<name>A0AAV3QEQ4_LITER</name>
<evidence type="ECO:0000259" key="1">
    <source>
        <dbReference type="Pfam" id="PF07727"/>
    </source>
</evidence>
<gene>
    <name evidence="2" type="ORF">LIER_18165</name>
</gene>
<dbReference type="InterPro" id="IPR013103">
    <property type="entry name" value="RVT_2"/>
</dbReference>
<dbReference type="Proteomes" id="UP001454036">
    <property type="component" value="Unassembled WGS sequence"/>
</dbReference>
<dbReference type="Pfam" id="PF07727">
    <property type="entry name" value="RVT_2"/>
    <property type="match status" value="2"/>
</dbReference>
<feature type="domain" description="Reverse transcriptase Ty1/copia-type" evidence="1">
    <location>
        <begin position="128"/>
        <end position="198"/>
    </location>
</feature>
<dbReference type="SUPFAM" id="SSF56672">
    <property type="entry name" value="DNA/RNA polymerases"/>
    <property type="match status" value="1"/>
</dbReference>
<evidence type="ECO:0000313" key="3">
    <source>
        <dbReference type="Proteomes" id="UP001454036"/>
    </source>
</evidence>
<accession>A0AAV3QEQ4</accession>
<keyword evidence="2" id="KW-0472">Membrane</keyword>
<keyword evidence="2" id="KW-0675">Receptor</keyword>
<dbReference type="InterPro" id="IPR043502">
    <property type="entry name" value="DNA/RNA_pol_sf"/>
</dbReference>
<proteinExistence type="predicted"/>
<keyword evidence="3" id="KW-1185">Reference proteome</keyword>
<protein>
    <submittedName>
        <fullName evidence="2">Transmembrane signal receptor</fullName>
    </submittedName>
</protein>
<dbReference type="EMBL" id="BAABME010004330">
    <property type="protein sequence ID" value="GAA0161970.1"/>
    <property type="molecule type" value="Genomic_DNA"/>
</dbReference>
<organism evidence="2 3">
    <name type="scientific">Lithospermum erythrorhizon</name>
    <name type="common">Purple gromwell</name>
    <name type="synonym">Lithospermum officinale var. erythrorhizon</name>
    <dbReference type="NCBI Taxonomy" id="34254"/>
    <lineage>
        <taxon>Eukaryota</taxon>
        <taxon>Viridiplantae</taxon>
        <taxon>Streptophyta</taxon>
        <taxon>Embryophyta</taxon>
        <taxon>Tracheophyta</taxon>
        <taxon>Spermatophyta</taxon>
        <taxon>Magnoliopsida</taxon>
        <taxon>eudicotyledons</taxon>
        <taxon>Gunneridae</taxon>
        <taxon>Pentapetalae</taxon>
        <taxon>asterids</taxon>
        <taxon>lamiids</taxon>
        <taxon>Boraginales</taxon>
        <taxon>Boraginaceae</taxon>
        <taxon>Boraginoideae</taxon>
        <taxon>Lithospermeae</taxon>
        <taxon>Lithospermum</taxon>
    </lineage>
</organism>
<sequence length="494" mass="56359">MESINVKVVDEAADDTEVETEEYVTPTVIDSSITSQTEPDETVTLTVINSFIEPSAKIQRDHLLENIIGQLKGMMTTRKTTRVDYRKMAGLFAEVFVSKVEPKDVKVALLNEHWISAMQEELLQFERNDIWELVLRPTDHNVIGKKWIFKNKSDKYRNVTRNKVKLVAQGYTQVEGIDFEEIFAPVARLEVVRLLLPLEEVHVEQPKGFMDAHNLDYVYKLKKALYGLKQAPRAWYERLTVFLLKNGYIRGSVDNTLFIRKEKGNIMVTQIYVDNIVFGGVSDQMVKQFVQQIEGEFEMSMVGEMKYLLGIQINQMKDSIFISQSKYAKNLVKKFGLETASSKRTPMATHVKITKDDGGNSVDISKYRSMIGSLLYLTTSRPDIAHSVGVCARFQADPKESHLNLVKRIIKYVQGTVNHGLLYSFDTNNSLVRYRDTNWAGNSEDRKSTSGGCFFLENNLVSWFSRKQNSISISTTKAEYIVAGSACTQLLWMK</sequence>
<reference evidence="2 3" key="1">
    <citation type="submission" date="2024-01" db="EMBL/GenBank/DDBJ databases">
        <title>The complete chloroplast genome sequence of Lithospermum erythrorhizon: insights into the phylogenetic relationship among Boraginaceae species and the maternal lineages of purple gromwells.</title>
        <authorList>
            <person name="Okada T."/>
            <person name="Watanabe K."/>
        </authorList>
    </citation>
    <scope>NUCLEOTIDE SEQUENCE [LARGE SCALE GENOMIC DNA]</scope>
</reference>